<dbReference type="SMR" id="A2WKT9"/>
<dbReference type="Gene3D" id="3.40.50.1820">
    <property type="entry name" value="alpha/beta hydrolase"/>
    <property type="match status" value="1"/>
</dbReference>
<evidence type="ECO:0000259" key="1">
    <source>
        <dbReference type="Pfam" id="PF07859"/>
    </source>
</evidence>
<accession>A2WKT9</accession>
<dbReference type="InterPro" id="IPR050466">
    <property type="entry name" value="Carboxylest/Gibb_receptor"/>
</dbReference>
<dbReference type="OMA" id="VEMADQF"/>
<dbReference type="AlphaFoldDB" id="A2WKT9"/>
<keyword evidence="3" id="KW-1185">Reference proteome</keyword>
<reference evidence="2 3" key="1">
    <citation type="journal article" date="2005" name="PLoS Biol.">
        <title>The genomes of Oryza sativa: a history of duplications.</title>
        <authorList>
            <person name="Yu J."/>
            <person name="Wang J."/>
            <person name="Lin W."/>
            <person name="Li S."/>
            <person name="Li H."/>
            <person name="Zhou J."/>
            <person name="Ni P."/>
            <person name="Dong W."/>
            <person name="Hu S."/>
            <person name="Zeng C."/>
            <person name="Zhang J."/>
            <person name="Zhang Y."/>
            <person name="Li R."/>
            <person name="Xu Z."/>
            <person name="Li S."/>
            <person name="Li X."/>
            <person name="Zheng H."/>
            <person name="Cong L."/>
            <person name="Lin L."/>
            <person name="Yin J."/>
            <person name="Geng J."/>
            <person name="Li G."/>
            <person name="Shi J."/>
            <person name="Liu J."/>
            <person name="Lv H."/>
            <person name="Li J."/>
            <person name="Wang J."/>
            <person name="Deng Y."/>
            <person name="Ran L."/>
            <person name="Shi X."/>
            <person name="Wang X."/>
            <person name="Wu Q."/>
            <person name="Li C."/>
            <person name="Ren X."/>
            <person name="Wang J."/>
            <person name="Wang X."/>
            <person name="Li D."/>
            <person name="Liu D."/>
            <person name="Zhang X."/>
            <person name="Ji Z."/>
            <person name="Zhao W."/>
            <person name="Sun Y."/>
            <person name="Zhang Z."/>
            <person name="Bao J."/>
            <person name="Han Y."/>
            <person name="Dong L."/>
            <person name="Ji J."/>
            <person name="Chen P."/>
            <person name="Wu S."/>
            <person name="Liu J."/>
            <person name="Xiao Y."/>
            <person name="Bu D."/>
            <person name="Tan J."/>
            <person name="Yang L."/>
            <person name="Ye C."/>
            <person name="Zhang J."/>
            <person name="Xu J."/>
            <person name="Zhou Y."/>
            <person name="Yu Y."/>
            <person name="Zhang B."/>
            <person name="Zhuang S."/>
            <person name="Wei H."/>
            <person name="Liu B."/>
            <person name="Lei M."/>
            <person name="Yu H."/>
            <person name="Li Y."/>
            <person name="Xu H."/>
            <person name="Wei S."/>
            <person name="He X."/>
            <person name="Fang L."/>
            <person name="Zhang Z."/>
            <person name="Zhang Y."/>
            <person name="Huang X."/>
            <person name="Su Z."/>
            <person name="Tong W."/>
            <person name="Li J."/>
            <person name="Tong Z."/>
            <person name="Li S."/>
            <person name="Ye J."/>
            <person name="Wang L."/>
            <person name="Fang L."/>
            <person name="Lei T."/>
            <person name="Chen C."/>
            <person name="Chen H."/>
            <person name="Xu Z."/>
            <person name="Li H."/>
            <person name="Huang H."/>
            <person name="Zhang F."/>
            <person name="Xu H."/>
            <person name="Li N."/>
            <person name="Zhao C."/>
            <person name="Li S."/>
            <person name="Dong L."/>
            <person name="Huang Y."/>
            <person name="Li L."/>
            <person name="Xi Y."/>
            <person name="Qi Q."/>
            <person name="Li W."/>
            <person name="Zhang B."/>
            <person name="Hu W."/>
            <person name="Zhang Y."/>
            <person name="Tian X."/>
            <person name="Jiao Y."/>
            <person name="Liang X."/>
            <person name="Jin J."/>
            <person name="Gao L."/>
            <person name="Zheng W."/>
            <person name="Hao B."/>
            <person name="Liu S."/>
            <person name="Wang W."/>
            <person name="Yuan L."/>
            <person name="Cao M."/>
            <person name="McDermott J."/>
            <person name="Samudrala R."/>
            <person name="Wang J."/>
            <person name="Wong G.K."/>
            <person name="Yang H."/>
        </authorList>
    </citation>
    <scope>NUCLEOTIDE SEQUENCE [LARGE SCALE GENOMIC DNA]</scope>
    <source>
        <strain evidence="3">cv. 93-11</strain>
    </source>
</reference>
<dbReference type="HOGENOM" id="CLU_012494_22_1_1"/>
<organism evidence="2 3">
    <name type="scientific">Oryza sativa subsp. indica</name>
    <name type="common">Rice</name>
    <dbReference type="NCBI Taxonomy" id="39946"/>
    <lineage>
        <taxon>Eukaryota</taxon>
        <taxon>Viridiplantae</taxon>
        <taxon>Streptophyta</taxon>
        <taxon>Embryophyta</taxon>
        <taxon>Tracheophyta</taxon>
        <taxon>Spermatophyta</taxon>
        <taxon>Magnoliopsida</taxon>
        <taxon>Liliopsida</taxon>
        <taxon>Poales</taxon>
        <taxon>Poaceae</taxon>
        <taxon>BOP clade</taxon>
        <taxon>Oryzoideae</taxon>
        <taxon>Oryzeae</taxon>
        <taxon>Oryzinae</taxon>
        <taxon>Oryza</taxon>
        <taxon>Oryza sativa</taxon>
    </lineage>
</organism>
<dbReference type="PANTHER" id="PTHR23024:SF204">
    <property type="entry name" value="OS01G0153800 PROTEIN"/>
    <property type="match status" value="1"/>
</dbReference>
<protein>
    <recommendedName>
        <fullName evidence="1">Alpha/beta hydrolase fold-3 domain-containing protein</fullName>
    </recommendedName>
</protein>
<proteinExistence type="predicted"/>
<dbReference type="EMBL" id="CM000126">
    <property type="protein sequence ID" value="EAY72585.1"/>
    <property type="molecule type" value="Genomic_DNA"/>
</dbReference>
<dbReference type="ESTHER" id="orysa-Q94JD7">
    <property type="family name" value="Plant_carboxylesterase"/>
</dbReference>
<sequence length="442" mass="48135">MSGSGDAAPPPHVVEDFFGVIQLLSDGSVVRADDAALLAMPMPELQDVPGVQWKDAVYDATHGLRVRVFKPAAAAAGDDGGKLPVLVYFHGGGYCIGALDQSPFHTFCLRAADELPAVVLSVQYRLAPEHRLPTAIDDGAAFFSWLRGAGSADPWLAESAELARTFISGVSAGANLAHHVAVRVASGRQPVVDDVDPVVRVAGYVLLDAFFGGVERTAAEANPPADVSLLTVEMADQFWRLALPAGATRDHPVANPFGPESPSLEAVALPPALVVASGGDVLYDRVVGYAARLKEMGKAVELVEFEGAQHGFSVIQPWSPETSEVIQVLKRFVHRRYAQLRVEKDKAKLSGIISTLVYFQFQHLCFVWVIKVFVKYPLSKNKKYKSVCLRLRCARLPCSLLQVIFLFEWGWFEHFIQFPFYGAYIAGWTSYPGILFPAESSH</sequence>
<dbReference type="GO" id="GO:0016787">
    <property type="term" value="F:hydrolase activity"/>
    <property type="evidence" value="ECO:0007669"/>
    <property type="project" value="InterPro"/>
</dbReference>
<name>A2WKT9_ORYSI</name>
<gene>
    <name evidence="2" type="ORF">OsI_00451</name>
</gene>
<evidence type="ECO:0000313" key="2">
    <source>
        <dbReference type="EMBL" id="EAY72585.1"/>
    </source>
</evidence>
<dbReference type="STRING" id="39946.A2WKT9"/>
<dbReference type="SUPFAM" id="SSF53474">
    <property type="entry name" value="alpha/beta-Hydrolases"/>
    <property type="match status" value="1"/>
</dbReference>
<dbReference type="Proteomes" id="UP000007015">
    <property type="component" value="Chromosome 1"/>
</dbReference>
<dbReference type="Gramene" id="BGIOSGA002813-TA">
    <property type="protein sequence ID" value="BGIOSGA002813-PA"/>
    <property type="gene ID" value="BGIOSGA002813"/>
</dbReference>
<feature type="domain" description="Alpha/beta hydrolase fold-3" evidence="1">
    <location>
        <begin position="86"/>
        <end position="312"/>
    </location>
</feature>
<dbReference type="InterPro" id="IPR029058">
    <property type="entry name" value="AB_hydrolase_fold"/>
</dbReference>
<dbReference type="Pfam" id="PF07859">
    <property type="entry name" value="Abhydrolase_3"/>
    <property type="match status" value="1"/>
</dbReference>
<evidence type="ECO:0000313" key="3">
    <source>
        <dbReference type="Proteomes" id="UP000007015"/>
    </source>
</evidence>
<dbReference type="PANTHER" id="PTHR23024">
    <property type="entry name" value="ARYLACETAMIDE DEACETYLASE"/>
    <property type="match status" value="1"/>
</dbReference>
<dbReference type="InterPro" id="IPR013094">
    <property type="entry name" value="AB_hydrolase_3"/>
</dbReference>